<feature type="domain" description="Glycosyltransferase 2-like" evidence="4">
    <location>
        <begin position="14"/>
        <end position="169"/>
    </location>
</feature>
<protein>
    <submittedName>
        <fullName evidence="5">Glycosyltransferase</fullName>
        <ecNumber evidence="5">2.4.-.-</ecNumber>
    </submittedName>
</protein>
<organism evidence="5 6">
    <name type="scientific">Streptomyces boetiae</name>
    <dbReference type="NCBI Taxonomy" id="3075541"/>
    <lineage>
        <taxon>Bacteria</taxon>
        <taxon>Bacillati</taxon>
        <taxon>Actinomycetota</taxon>
        <taxon>Actinomycetes</taxon>
        <taxon>Kitasatosporales</taxon>
        <taxon>Streptomycetaceae</taxon>
        <taxon>Streptomyces</taxon>
    </lineage>
</organism>
<evidence type="ECO:0000313" key="6">
    <source>
        <dbReference type="Proteomes" id="UP001183388"/>
    </source>
</evidence>
<name>A0ABU2LDQ7_9ACTN</name>
<evidence type="ECO:0000259" key="4">
    <source>
        <dbReference type="Pfam" id="PF00535"/>
    </source>
</evidence>
<comment type="similarity">
    <text evidence="1">Belongs to the glycosyltransferase 2 family.</text>
</comment>
<gene>
    <name evidence="5" type="ORF">RM780_22515</name>
</gene>
<dbReference type="InterPro" id="IPR029044">
    <property type="entry name" value="Nucleotide-diphossugar_trans"/>
</dbReference>
<evidence type="ECO:0000313" key="5">
    <source>
        <dbReference type="EMBL" id="MDT0309710.1"/>
    </source>
</evidence>
<keyword evidence="6" id="KW-1185">Reference proteome</keyword>
<dbReference type="GO" id="GO:0016757">
    <property type="term" value="F:glycosyltransferase activity"/>
    <property type="evidence" value="ECO:0007669"/>
    <property type="project" value="UniProtKB-KW"/>
</dbReference>
<proteinExistence type="inferred from homology"/>
<evidence type="ECO:0000256" key="2">
    <source>
        <dbReference type="ARBA" id="ARBA00022676"/>
    </source>
</evidence>
<keyword evidence="2 5" id="KW-0328">Glycosyltransferase</keyword>
<evidence type="ECO:0000256" key="1">
    <source>
        <dbReference type="ARBA" id="ARBA00006739"/>
    </source>
</evidence>
<dbReference type="PANTHER" id="PTHR43685">
    <property type="entry name" value="GLYCOSYLTRANSFERASE"/>
    <property type="match status" value="1"/>
</dbReference>
<keyword evidence="3 5" id="KW-0808">Transferase</keyword>
<evidence type="ECO:0000256" key="3">
    <source>
        <dbReference type="ARBA" id="ARBA00022679"/>
    </source>
</evidence>
<dbReference type="SUPFAM" id="SSF53448">
    <property type="entry name" value="Nucleotide-diphospho-sugar transferases"/>
    <property type="match status" value="1"/>
</dbReference>
<dbReference type="Pfam" id="PF00535">
    <property type="entry name" value="Glycos_transf_2"/>
    <property type="match status" value="1"/>
</dbReference>
<dbReference type="RefSeq" id="WP_311632674.1">
    <property type="nucleotide sequence ID" value="NZ_JAVREN010000044.1"/>
</dbReference>
<dbReference type="EMBL" id="JAVREN010000044">
    <property type="protein sequence ID" value="MDT0309710.1"/>
    <property type="molecule type" value="Genomic_DNA"/>
</dbReference>
<sequence length="296" mass="31615">MPNAGPPAASPVGVVIATRNRAASLAATLERLTALPERPQVLVVDNASTDGTRALLAERFPQVRLLGLPANRGALARNDGARALPARYIAFSDDDSWWAPGALSAAVDLMEADPSLGLIAARTLVAPDQTPDPLNETLASSPLGAAPGLPGPHVLGFLGCAAVARRTAFLDAGGYHPLLFFGAEETLLAYDLTAAGWRVCYAPQVTAVHQPAHGPRPGRSTLVRRNEVLTAWLRRPLPVAFRDTWRLARDAPRDRAAARALGQLLPRLPLALRARRPLPADVERDVRRLEHAHGRP</sequence>
<dbReference type="EC" id="2.4.-.-" evidence="5"/>
<dbReference type="InterPro" id="IPR001173">
    <property type="entry name" value="Glyco_trans_2-like"/>
</dbReference>
<dbReference type="PANTHER" id="PTHR43685:SF5">
    <property type="entry name" value="GLYCOSYLTRANSFERASE EPSE-RELATED"/>
    <property type="match status" value="1"/>
</dbReference>
<dbReference type="Gene3D" id="3.90.550.10">
    <property type="entry name" value="Spore Coat Polysaccharide Biosynthesis Protein SpsA, Chain A"/>
    <property type="match status" value="1"/>
</dbReference>
<dbReference type="InterPro" id="IPR050834">
    <property type="entry name" value="Glycosyltransf_2"/>
</dbReference>
<accession>A0ABU2LDQ7</accession>
<dbReference type="Proteomes" id="UP001183388">
    <property type="component" value="Unassembled WGS sequence"/>
</dbReference>
<comment type="caution">
    <text evidence="5">The sequence shown here is derived from an EMBL/GenBank/DDBJ whole genome shotgun (WGS) entry which is preliminary data.</text>
</comment>
<reference evidence="6" key="1">
    <citation type="submission" date="2023-07" db="EMBL/GenBank/DDBJ databases">
        <title>30 novel species of actinomycetes from the DSMZ collection.</title>
        <authorList>
            <person name="Nouioui I."/>
        </authorList>
    </citation>
    <scope>NUCLEOTIDE SEQUENCE [LARGE SCALE GENOMIC DNA]</scope>
    <source>
        <strain evidence="6">DSM 44917</strain>
    </source>
</reference>